<evidence type="ECO:0000313" key="1">
    <source>
        <dbReference type="EMBL" id="KAK3244636.1"/>
    </source>
</evidence>
<protein>
    <submittedName>
        <fullName evidence="1">ABC transporter type-1, variant 2</fullName>
    </submittedName>
</protein>
<reference evidence="1 2" key="1">
    <citation type="journal article" date="2015" name="Genome Biol. Evol.">
        <title>Comparative Genomics of a Bacterivorous Green Alga Reveals Evolutionary Causalities and Consequences of Phago-Mixotrophic Mode of Nutrition.</title>
        <authorList>
            <person name="Burns J.A."/>
            <person name="Paasch A."/>
            <person name="Narechania A."/>
            <person name="Kim E."/>
        </authorList>
    </citation>
    <scope>NUCLEOTIDE SEQUENCE [LARGE SCALE GENOMIC DNA]</scope>
    <source>
        <strain evidence="1 2">PLY_AMNH</strain>
    </source>
</reference>
<sequence length="175" mass="19455">MSTLNVLPSLVLPSDGRVFRASELFTTGLDDHRIALKLKTKSDFLSAVKDMQTLWRAVQGRSSKDDSALRDALLAEEGGSDTAVKEAQPEESVSLWRLVGESMPDWPLLCLAFVFLLLAVACDVAVPNFQRCFLPHVVRLGDNAEPKRIFDVRCSTCTDDFYYPFPKPPSAAYEN</sequence>
<dbReference type="Proteomes" id="UP001190700">
    <property type="component" value="Unassembled WGS sequence"/>
</dbReference>
<dbReference type="AlphaFoldDB" id="A0AAE0BXJ9"/>
<comment type="caution">
    <text evidence="1">The sequence shown here is derived from an EMBL/GenBank/DDBJ whole genome shotgun (WGS) entry which is preliminary data.</text>
</comment>
<proteinExistence type="predicted"/>
<organism evidence="1 2">
    <name type="scientific">Cymbomonas tetramitiformis</name>
    <dbReference type="NCBI Taxonomy" id="36881"/>
    <lineage>
        <taxon>Eukaryota</taxon>
        <taxon>Viridiplantae</taxon>
        <taxon>Chlorophyta</taxon>
        <taxon>Pyramimonadophyceae</taxon>
        <taxon>Pyramimonadales</taxon>
        <taxon>Pyramimonadaceae</taxon>
        <taxon>Cymbomonas</taxon>
    </lineage>
</organism>
<dbReference type="EMBL" id="LGRX02031621">
    <property type="protein sequence ID" value="KAK3244636.1"/>
    <property type="molecule type" value="Genomic_DNA"/>
</dbReference>
<gene>
    <name evidence="1" type="ORF">CYMTET_45759</name>
</gene>
<evidence type="ECO:0000313" key="2">
    <source>
        <dbReference type="Proteomes" id="UP001190700"/>
    </source>
</evidence>
<keyword evidence="2" id="KW-1185">Reference proteome</keyword>
<accession>A0AAE0BXJ9</accession>
<name>A0AAE0BXJ9_9CHLO</name>